<evidence type="ECO:0000313" key="5">
    <source>
        <dbReference type="Proteomes" id="UP000229972"/>
    </source>
</evidence>
<protein>
    <recommendedName>
        <fullName evidence="3">DUF8128 domain-containing protein</fullName>
    </recommendedName>
</protein>
<keyword evidence="2" id="KW-0472">Membrane</keyword>
<dbReference type="EMBL" id="PFAL01000013">
    <property type="protein sequence ID" value="PIR95645.1"/>
    <property type="molecule type" value="Genomic_DNA"/>
</dbReference>
<gene>
    <name evidence="4" type="ORF">COT93_01280</name>
</gene>
<dbReference type="InterPro" id="IPR058441">
    <property type="entry name" value="DUF8128"/>
</dbReference>
<feature type="compositionally biased region" description="Pro residues" evidence="1">
    <location>
        <begin position="483"/>
        <end position="492"/>
    </location>
</feature>
<reference evidence="5" key="1">
    <citation type="submission" date="2017-09" db="EMBL/GenBank/DDBJ databases">
        <title>Depth-based differentiation of microbial function through sediment-hosted aquifers and enrichment of novel symbionts in the deep terrestrial subsurface.</title>
        <authorList>
            <person name="Probst A.J."/>
            <person name="Ladd B."/>
            <person name="Jarett J.K."/>
            <person name="Geller-Mcgrath D.E."/>
            <person name="Sieber C.M.K."/>
            <person name="Emerson J.B."/>
            <person name="Anantharaman K."/>
            <person name="Thomas B.C."/>
            <person name="Malmstrom R."/>
            <person name="Stieglmeier M."/>
            <person name="Klingl A."/>
            <person name="Woyke T."/>
            <person name="Ryan C.M."/>
            <person name="Banfield J.F."/>
        </authorList>
    </citation>
    <scope>NUCLEOTIDE SEQUENCE [LARGE SCALE GENOMIC DNA]</scope>
</reference>
<evidence type="ECO:0000256" key="2">
    <source>
        <dbReference type="SAM" id="Phobius"/>
    </source>
</evidence>
<organism evidence="4 5">
    <name type="scientific">Candidatus Falkowbacteria bacterium CG10_big_fil_rev_8_21_14_0_10_37_18</name>
    <dbReference type="NCBI Taxonomy" id="1974562"/>
    <lineage>
        <taxon>Bacteria</taxon>
        <taxon>Candidatus Falkowiibacteriota</taxon>
    </lineage>
</organism>
<proteinExistence type="predicted"/>
<name>A0A2H0V988_9BACT</name>
<feature type="region of interest" description="Disordered" evidence="1">
    <location>
        <begin position="444"/>
        <end position="463"/>
    </location>
</feature>
<dbReference type="AlphaFoldDB" id="A0A2H0V988"/>
<comment type="caution">
    <text evidence="4">The sequence shown here is derived from an EMBL/GenBank/DDBJ whole genome shotgun (WGS) entry which is preliminary data.</text>
</comment>
<evidence type="ECO:0000259" key="3">
    <source>
        <dbReference type="Pfam" id="PF26449"/>
    </source>
</evidence>
<keyword evidence="2" id="KW-1133">Transmembrane helix</keyword>
<evidence type="ECO:0000256" key="1">
    <source>
        <dbReference type="SAM" id="MobiDB-lite"/>
    </source>
</evidence>
<feature type="domain" description="DUF8128" evidence="3">
    <location>
        <begin position="105"/>
        <end position="330"/>
    </location>
</feature>
<feature type="compositionally biased region" description="Basic and acidic residues" evidence="1">
    <location>
        <begin position="449"/>
        <end position="463"/>
    </location>
</feature>
<sequence>MDIVINTAVFNQFFALPADEMFWVFFYNIGWLILAAIFLIGVRDVYLFWLRNQWNNTHKSVLLAIDIPRGNEQSPKAVENMFTYLSGAHGSVNFFEKWFEGKYQKAFSCEIVSLEGYTQFLIWTPVEFRNLVESSVYSQYPDAEISEVDDYIENLPENLPDEEYDIWGTEFHQKESSVYPIKCYQEFEHTMGPSETQFKDPMASLMDLCGSLRQGEYFWFQTILIPTGFDWVKESEKEINKIFGRKVKYKAGLGSKIVEWMGELSEVVYSIWGDIEAKDKKEDKPKTMMDLTPDEKRKVEGIQIKASKIGFEAKFRMVYIAKREVKNNAKVANGMVGYMKQFASLDLNNMKPDLDFTMTKAQYFFTNQRVESKKRKIFQAYKLRSDGRGRLPGLYNVEELATMWHFPVEANVKAAMMQKAPGRKADAPAALPLAEFNIEQSSDIFGKNNNHDVTEDKSSHNKDLEEILRPEETFAENLDTPQSAPPANLPFI</sequence>
<dbReference type="Proteomes" id="UP000229972">
    <property type="component" value="Unassembled WGS sequence"/>
</dbReference>
<accession>A0A2H0V988</accession>
<dbReference type="Pfam" id="PF26449">
    <property type="entry name" value="DUF8128"/>
    <property type="match status" value="1"/>
</dbReference>
<feature type="transmembrane region" description="Helical" evidence="2">
    <location>
        <begin position="21"/>
        <end position="42"/>
    </location>
</feature>
<keyword evidence="2" id="KW-0812">Transmembrane</keyword>
<feature type="region of interest" description="Disordered" evidence="1">
    <location>
        <begin position="470"/>
        <end position="492"/>
    </location>
</feature>
<evidence type="ECO:0000313" key="4">
    <source>
        <dbReference type="EMBL" id="PIR95645.1"/>
    </source>
</evidence>